<evidence type="ECO:0000313" key="3">
    <source>
        <dbReference type="Proteomes" id="UP000026714"/>
    </source>
</evidence>
<organism evidence="2 3">
    <name type="scientific">Sphaerotilus natans subsp. natans DSM 6575</name>
    <dbReference type="NCBI Taxonomy" id="1286631"/>
    <lineage>
        <taxon>Bacteria</taxon>
        <taxon>Pseudomonadati</taxon>
        <taxon>Pseudomonadota</taxon>
        <taxon>Betaproteobacteria</taxon>
        <taxon>Burkholderiales</taxon>
        <taxon>Sphaerotilaceae</taxon>
        <taxon>Sphaerotilus</taxon>
    </lineage>
</organism>
<dbReference type="EMBL" id="AZRA01000051">
    <property type="protein sequence ID" value="KDB52321.1"/>
    <property type="molecule type" value="Genomic_DNA"/>
</dbReference>
<dbReference type="AlphaFoldDB" id="A0A059KLH6"/>
<feature type="region of interest" description="Disordered" evidence="1">
    <location>
        <begin position="1"/>
        <end position="32"/>
    </location>
</feature>
<dbReference type="Proteomes" id="UP000026714">
    <property type="component" value="Unassembled WGS sequence"/>
</dbReference>
<proteinExistence type="predicted"/>
<gene>
    <name evidence="2" type="ORF">X805_20700</name>
</gene>
<comment type="caution">
    <text evidence="2">The sequence shown here is derived from an EMBL/GenBank/DDBJ whole genome shotgun (WGS) entry which is preliminary data.</text>
</comment>
<evidence type="ECO:0000313" key="2">
    <source>
        <dbReference type="EMBL" id="KDB52321.1"/>
    </source>
</evidence>
<reference evidence="2 3" key="1">
    <citation type="journal article" date="2014" name="FEMS Microbiol. Ecol.">
        <title>Sphaerotilus natans encrusted with nanoball-shaped Fe(III) oxide minerals formed by nitrate-reducing mixotrophic Fe(II) oxidation.</title>
        <authorList>
            <person name="Park S."/>
            <person name="Kim D.H."/>
            <person name="Lee J.H."/>
            <person name="Hur H.G."/>
        </authorList>
    </citation>
    <scope>NUCLEOTIDE SEQUENCE [LARGE SCALE GENOMIC DNA]</scope>
    <source>
        <strain evidence="2 3">DSM 6575</strain>
    </source>
</reference>
<protein>
    <submittedName>
        <fullName evidence="2">Uncharacterized protein</fullName>
    </submittedName>
</protein>
<keyword evidence="3" id="KW-1185">Reference proteome</keyword>
<name>A0A059KLH6_9BURK</name>
<sequence length="41" mass="4625">MDAVSSSFPDAFKDTPISESRFKEPLPAPSNDSKIIWRIFP</sequence>
<accession>A0A059KLH6</accession>
<evidence type="ECO:0000256" key="1">
    <source>
        <dbReference type="SAM" id="MobiDB-lite"/>
    </source>
</evidence>